<organism evidence="8 9">
    <name type="scientific">Hibiscus syriacus</name>
    <name type="common">Rose of Sharon</name>
    <dbReference type="NCBI Taxonomy" id="106335"/>
    <lineage>
        <taxon>Eukaryota</taxon>
        <taxon>Viridiplantae</taxon>
        <taxon>Streptophyta</taxon>
        <taxon>Embryophyta</taxon>
        <taxon>Tracheophyta</taxon>
        <taxon>Spermatophyta</taxon>
        <taxon>Magnoliopsida</taxon>
        <taxon>eudicotyledons</taxon>
        <taxon>Gunneridae</taxon>
        <taxon>Pentapetalae</taxon>
        <taxon>rosids</taxon>
        <taxon>malvids</taxon>
        <taxon>Malvales</taxon>
        <taxon>Malvaceae</taxon>
        <taxon>Malvoideae</taxon>
        <taxon>Hibiscus</taxon>
    </lineage>
</organism>
<dbReference type="Pfam" id="PF23133">
    <property type="entry name" value="DUF7050"/>
    <property type="match status" value="1"/>
</dbReference>
<evidence type="ECO:0000313" key="9">
    <source>
        <dbReference type="Proteomes" id="UP000436088"/>
    </source>
</evidence>
<evidence type="ECO:0000256" key="6">
    <source>
        <dbReference type="SAM" id="MobiDB-lite"/>
    </source>
</evidence>
<name>A0A6A2WTL7_HIBSY</name>
<comment type="caution">
    <text evidence="8">The sequence shown here is derived from an EMBL/GenBank/DDBJ whole genome shotgun (WGS) entry which is preliminary data.</text>
</comment>
<feature type="domain" description="BHLH" evidence="7">
    <location>
        <begin position="311"/>
        <end position="360"/>
    </location>
</feature>
<evidence type="ECO:0000256" key="1">
    <source>
        <dbReference type="ARBA" id="ARBA00004123"/>
    </source>
</evidence>
<evidence type="ECO:0000256" key="2">
    <source>
        <dbReference type="ARBA" id="ARBA00023015"/>
    </source>
</evidence>
<keyword evidence="5" id="KW-0539">Nucleus</keyword>
<dbReference type="PANTHER" id="PTHR46665">
    <property type="entry name" value="TRANSCRIPTION FACTOR BHLH041-RELATED-RELATED"/>
    <property type="match status" value="1"/>
</dbReference>
<dbReference type="PANTHER" id="PTHR46665:SF1">
    <property type="entry name" value="SPERMATOGENESIS- AND OOGENESIS-SPECIFIC BASIC HELIX-LOOP-HELIX-CONTAINING PROTEIN 1"/>
    <property type="match status" value="1"/>
</dbReference>
<dbReference type="AlphaFoldDB" id="A0A6A2WTL7"/>
<gene>
    <name evidence="8" type="ORF">F3Y22_tig00116974pilonHSYRG00076</name>
</gene>
<dbReference type="Proteomes" id="UP000436088">
    <property type="component" value="Unassembled WGS sequence"/>
</dbReference>
<keyword evidence="9" id="KW-1185">Reference proteome</keyword>
<dbReference type="Pfam" id="PF23132">
    <property type="entry name" value="DUF7049"/>
    <property type="match status" value="1"/>
</dbReference>
<evidence type="ECO:0000259" key="7">
    <source>
        <dbReference type="PROSITE" id="PS50888"/>
    </source>
</evidence>
<dbReference type="Gene3D" id="4.10.280.10">
    <property type="entry name" value="Helix-loop-helix DNA-binding domain"/>
    <property type="match status" value="1"/>
</dbReference>
<dbReference type="SUPFAM" id="SSF47459">
    <property type="entry name" value="HLH, helix-loop-helix DNA-binding domain"/>
    <property type="match status" value="1"/>
</dbReference>
<keyword evidence="4" id="KW-0804">Transcription</keyword>
<evidence type="ECO:0000256" key="3">
    <source>
        <dbReference type="ARBA" id="ARBA00023125"/>
    </source>
</evidence>
<dbReference type="InterPro" id="IPR036638">
    <property type="entry name" value="HLH_DNA-bd_sf"/>
</dbReference>
<dbReference type="InterPro" id="IPR055478">
    <property type="entry name" value="DUF7050"/>
</dbReference>
<comment type="subcellular location">
    <subcellularLocation>
        <location evidence="1">Nucleus</location>
    </subcellularLocation>
</comment>
<dbReference type="InterPro" id="IPR044658">
    <property type="entry name" value="bHLH92/bHLH041-like"/>
</dbReference>
<accession>A0A6A2WTL7</accession>
<dbReference type="CDD" id="cd11393">
    <property type="entry name" value="bHLH_AtbHLH_like"/>
    <property type="match status" value="1"/>
</dbReference>
<evidence type="ECO:0000256" key="5">
    <source>
        <dbReference type="ARBA" id="ARBA00023242"/>
    </source>
</evidence>
<dbReference type="GO" id="GO:0046983">
    <property type="term" value="F:protein dimerization activity"/>
    <property type="evidence" value="ECO:0007669"/>
    <property type="project" value="InterPro"/>
</dbReference>
<dbReference type="InterPro" id="IPR055477">
    <property type="entry name" value="DUF7049"/>
</dbReference>
<evidence type="ECO:0000313" key="8">
    <source>
        <dbReference type="EMBL" id="KAE8658170.1"/>
    </source>
</evidence>
<dbReference type="EMBL" id="VEPZ02001747">
    <property type="protein sequence ID" value="KAE8658170.1"/>
    <property type="molecule type" value="Genomic_DNA"/>
</dbReference>
<dbReference type="SMART" id="SM00353">
    <property type="entry name" value="HLH"/>
    <property type="match status" value="1"/>
</dbReference>
<sequence>MDAVFQLDDVSRTEYLQLLMQSTGCTYICLWSYSDQANCLVGFDGCYAQENTQPAALGLFIQYWQSVFPLENDRLVPGFAFMNNLPYIELGESHLQNQASDQTQQLFYQRAAFMGCRAGEIELGSSIVVQQNMQMELGRFFPEDFSRQFSHVGNSFPTDPNPNRPSSSSSSLRSLSTGSPTPIETSMSSLQPMSSSPLIEYPSQQTMQALTQIQSNIQFTMLERENAVITRAILAVLTSSTSTDPPQETQNSTYNIQLNPKATAFERYVPTTTPARASSRAQSLLKRVILFYRMFTFVRSGGQPMRRRPIGNQLHRMMSERRRRERLNEHINALHSLLPLGTKTDKASVLTSSKAYLTSLKAKIAELSRQNQLLQARLLPAATEGSGLSNEMSTVRRIPVSESKERLNVQLIPVPESTSEQRIVDMRIGIRGEWPIENILMRLLEFLKDTNVSLVSIEANTQISELGSVNHVNLRLRIEGDEWDGSSFEEAVRRVLADMAQ</sequence>
<proteinExistence type="predicted"/>
<dbReference type="GO" id="GO:0003677">
    <property type="term" value="F:DNA binding"/>
    <property type="evidence" value="ECO:0007669"/>
    <property type="project" value="UniProtKB-KW"/>
</dbReference>
<feature type="compositionally biased region" description="Low complexity" evidence="6">
    <location>
        <begin position="164"/>
        <end position="198"/>
    </location>
</feature>
<dbReference type="GO" id="GO:0016787">
    <property type="term" value="F:hydrolase activity"/>
    <property type="evidence" value="ECO:0007669"/>
    <property type="project" value="UniProtKB-KW"/>
</dbReference>
<dbReference type="Pfam" id="PF00010">
    <property type="entry name" value="HLH"/>
    <property type="match status" value="1"/>
</dbReference>
<dbReference type="PROSITE" id="PS50888">
    <property type="entry name" value="BHLH"/>
    <property type="match status" value="1"/>
</dbReference>
<keyword evidence="3" id="KW-0238">DNA-binding</keyword>
<dbReference type="InterPro" id="IPR011598">
    <property type="entry name" value="bHLH_dom"/>
</dbReference>
<evidence type="ECO:0000256" key="4">
    <source>
        <dbReference type="ARBA" id="ARBA00023163"/>
    </source>
</evidence>
<reference evidence="8" key="1">
    <citation type="submission" date="2019-09" db="EMBL/GenBank/DDBJ databases">
        <title>Draft genome information of white flower Hibiscus syriacus.</title>
        <authorList>
            <person name="Kim Y.-M."/>
        </authorList>
    </citation>
    <scope>NUCLEOTIDE SEQUENCE [LARGE SCALE GENOMIC DNA]</scope>
    <source>
        <strain evidence="8">YM2019G1</strain>
    </source>
</reference>
<protein>
    <submittedName>
        <fullName evidence="8">Alpha/beta-Hydrolases superfamily protein</fullName>
    </submittedName>
</protein>
<keyword evidence="2" id="KW-0805">Transcription regulation</keyword>
<dbReference type="GO" id="GO:0005634">
    <property type="term" value="C:nucleus"/>
    <property type="evidence" value="ECO:0007669"/>
    <property type="project" value="UniProtKB-SubCell"/>
</dbReference>
<dbReference type="InterPro" id="IPR045239">
    <property type="entry name" value="bHLH95_bHLH"/>
</dbReference>
<feature type="region of interest" description="Disordered" evidence="6">
    <location>
        <begin position="151"/>
        <end position="198"/>
    </location>
</feature>